<dbReference type="AlphaFoldDB" id="A0A0Q9Y9Q8"/>
<sequence>MMKYYHLLMKSFLFTCLFLFLTGFALTQKDTPIGNEPDGNPDPNVGIVVKENSTAFDILADSSHKTHFQAMKLDDKNIRFMTTPIDLKPHKFTLEDNEVGFIADEVYFVSISFNEKTHVWKSINFTPYFIPANWKTEAELLPYLEKWQDLMRKAHWVSMSTKTSGFHMIPRPDIDSSFYIAYDMWSLENKYKAYIQVERNTTRPRNDDLSIPKYNIRFYIYNLQQTTRL</sequence>
<proteinExistence type="predicted"/>
<reference evidence="3" key="3">
    <citation type="submission" date="2021-06" db="EMBL/GenBank/DDBJ databases">
        <title>Genomic Description and Analysis of Intracellular Bacteria, Candidatus Berkiella cookevillensis and Candidatus Berkiella aquae.</title>
        <authorList>
            <person name="Kidane D.T."/>
            <person name="Mehari Y.T."/>
            <person name="Rice F.C."/>
            <person name="Arivett B.A."/>
            <person name="Farone A.L."/>
            <person name="Berk S.G."/>
            <person name="Farone M.B."/>
        </authorList>
    </citation>
    <scope>NUCLEOTIDE SEQUENCE</scope>
    <source>
        <strain evidence="3">CC99</strain>
    </source>
</reference>
<comment type="caution">
    <text evidence="2">The sequence shown here is derived from an EMBL/GenBank/DDBJ whole genome shotgun (WGS) entry which is preliminary data.</text>
</comment>
<evidence type="ECO:0000313" key="2">
    <source>
        <dbReference type="EMBL" id="KRG17452.1"/>
    </source>
</evidence>
<evidence type="ECO:0000313" key="3">
    <source>
        <dbReference type="EMBL" id="MCS5709788.1"/>
    </source>
</evidence>
<organism evidence="2">
    <name type="scientific">Candidatus Berkiella cookevillensis</name>
    <dbReference type="NCBI Taxonomy" id="437022"/>
    <lineage>
        <taxon>Bacteria</taxon>
        <taxon>Pseudomonadati</taxon>
        <taxon>Pseudomonadota</taxon>
        <taxon>Gammaproteobacteria</taxon>
        <taxon>Candidatus Berkiellales</taxon>
        <taxon>Candidatus Berkiellaceae</taxon>
        <taxon>Candidatus Berkiella</taxon>
    </lineage>
</organism>
<keyword evidence="1" id="KW-0732">Signal</keyword>
<protein>
    <submittedName>
        <fullName evidence="2">Uncharacterized protein</fullName>
    </submittedName>
</protein>
<keyword evidence="4" id="KW-1185">Reference proteome</keyword>
<evidence type="ECO:0000256" key="1">
    <source>
        <dbReference type="SAM" id="SignalP"/>
    </source>
</evidence>
<dbReference type="EMBL" id="LKHV01000016">
    <property type="protein sequence ID" value="KRG17452.1"/>
    <property type="molecule type" value="Genomic_DNA"/>
</dbReference>
<dbReference type="Proteomes" id="UP000051494">
    <property type="component" value="Unassembled WGS sequence"/>
</dbReference>
<dbReference type="EMBL" id="LKHV02000002">
    <property type="protein sequence ID" value="MCS5709788.1"/>
    <property type="molecule type" value="Genomic_DNA"/>
</dbReference>
<accession>A0A0Q9Y9Q8</accession>
<dbReference type="RefSeq" id="WP_057625408.1">
    <property type="nucleotide sequence ID" value="NZ_LKHV02000002.1"/>
</dbReference>
<reference evidence="2" key="1">
    <citation type="submission" date="2015-09" db="EMBL/GenBank/DDBJ databases">
        <title>Draft Genome Sequences of Two Novel Amoeba-resistant Intranuclear Bacteria, Candidatus Berkiella cookevillensis and Candidatus Berkiella aquae.</title>
        <authorList>
            <person name="Mehari Y.T."/>
            <person name="Arivett B.A."/>
            <person name="Farone A.L."/>
            <person name="Gunderson J.H."/>
            <person name="Farone M.B."/>
        </authorList>
    </citation>
    <scope>NUCLEOTIDE SEQUENCE [LARGE SCALE GENOMIC DNA]</scope>
    <source>
        <strain evidence="2">CC99</strain>
    </source>
</reference>
<feature type="signal peptide" evidence="1">
    <location>
        <begin position="1"/>
        <end position="25"/>
    </location>
</feature>
<feature type="chain" id="PRO_5043129613" evidence="1">
    <location>
        <begin position="26"/>
        <end position="229"/>
    </location>
</feature>
<evidence type="ECO:0000313" key="4">
    <source>
        <dbReference type="Proteomes" id="UP000051494"/>
    </source>
</evidence>
<name>A0A0Q9Y9Q8_9GAMM</name>
<dbReference type="STRING" id="437022.CC99x_02313"/>
<reference evidence="3" key="2">
    <citation type="journal article" date="2016" name="Genome Announc.">
        <title>Draft Genome Sequences of Two Novel Amoeba-Resistant Intranuclear Bacteria, 'Candidatus Berkiella cookevillensis' and 'Candidatus Berkiella aquae'.</title>
        <authorList>
            <person name="Mehari Y.T."/>
            <person name="Arivett B.A."/>
            <person name="Farone A.L."/>
            <person name="Gunderson J.H."/>
            <person name="Farone M.B."/>
        </authorList>
    </citation>
    <scope>NUCLEOTIDE SEQUENCE</scope>
    <source>
        <strain evidence="3">CC99</strain>
    </source>
</reference>
<gene>
    <name evidence="3" type="ORF">CC99x_012850</name>
    <name evidence="2" type="ORF">CC99x_02313</name>
</gene>